<comment type="caution">
    <text evidence="1">The sequence shown here is derived from an EMBL/GenBank/DDBJ whole genome shotgun (WGS) entry which is preliminary data.</text>
</comment>
<proteinExistence type="predicted"/>
<protein>
    <submittedName>
        <fullName evidence="1">Uncharacterized protein</fullName>
    </submittedName>
</protein>
<evidence type="ECO:0000313" key="1">
    <source>
        <dbReference type="EMBL" id="RHW19561.1"/>
    </source>
</evidence>
<evidence type="ECO:0000313" key="2">
    <source>
        <dbReference type="Proteomes" id="UP000265745"/>
    </source>
</evidence>
<reference evidence="1 2" key="1">
    <citation type="submission" date="2018-06" db="EMBL/GenBank/DDBJ databases">
        <title>Pseudomonas jilinensis sp. nov., isolated from the production water of Jilin Oilfield in China.</title>
        <authorList>
            <person name="Wang J."/>
        </authorList>
    </citation>
    <scope>NUCLEOTIDE SEQUENCE [LARGE SCALE GENOMIC DNA]</scope>
    <source>
        <strain evidence="1 2">JS15-10A1</strain>
    </source>
</reference>
<dbReference type="Proteomes" id="UP000265745">
    <property type="component" value="Unassembled WGS sequence"/>
</dbReference>
<organism evidence="1 2">
    <name type="scientific">Pseudomonas jilinensis</name>
    <dbReference type="NCBI Taxonomy" id="2078689"/>
    <lineage>
        <taxon>Bacteria</taxon>
        <taxon>Pseudomonadati</taxon>
        <taxon>Pseudomonadota</taxon>
        <taxon>Gammaproteobacteria</taxon>
        <taxon>Pseudomonadales</taxon>
        <taxon>Pseudomonadaceae</taxon>
        <taxon>Pseudomonas</taxon>
    </lineage>
</organism>
<dbReference type="OrthoDB" id="1491436at2"/>
<dbReference type="EMBL" id="QJSA01000026">
    <property type="protein sequence ID" value="RHW19561.1"/>
    <property type="molecule type" value="Genomic_DNA"/>
</dbReference>
<accession>A0A396S0R2</accession>
<sequence length="272" mass="30497">MSRLRAEGLEKWTQFINPFARIKLAVGRLKGELDALSLSPDSVKQMSIFDFASLEGGQEAWNETAGKYSSAVGLCFGIRSMLPVMAEAFVNLLLFVLVRPDIKGDKRLLESVVRQPIDVRIRSLHINCQGFASPVDYTSQPCSKYHSIVNERNDLLHGNFAIEKLSFGTVHFNNKVPVFIEYPTFWDRSFGVELAAVGFDRIDDELRTIESFIEYLLSLLQPSVREHIEIVMAKRDLGLNAKTGRIGILFPDRLVDMRAGPKTATEDSDADG</sequence>
<dbReference type="AlphaFoldDB" id="A0A396S0R2"/>
<gene>
    <name evidence="1" type="ORF">C2846_18155</name>
</gene>
<keyword evidence="2" id="KW-1185">Reference proteome</keyword>
<name>A0A396S0R2_9PSED</name>